<sequence>MEAHPAPTQPTQVNKITTSCEICSGPHDTQYCMEDPEQAFVEYASSRINEKASRLFTMNQRPRSFNEAVNAWKENLRTQLGQQQDDMISKVNLLWKIVYEKLDDTLLCDTTEGPTAQINFTPTDYHTKEELRCKGIKSPSKLLSPKYLSQSSVIEQNKNPSSPKRAHFGNSIVILNNENEAEEEGSVEPSKTEYTNRKNTNETDEEVESKKEVEEETEGETKEEEEDDPEHFDTFPTMKELRYHECLLKNPRPPWVKAKIRTGNVNNVKFPCMIGQFNKEQAYLDLESPINVMSRLHYNWIMSNRLEPRRKSSNPKKNCNFVGSVNGLRVFVGNF</sequence>
<feature type="compositionally biased region" description="Basic and acidic residues" evidence="1">
    <location>
        <begin position="190"/>
        <end position="201"/>
    </location>
</feature>
<evidence type="ECO:0000256" key="1">
    <source>
        <dbReference type="SAM" id="MobiDB-lite"/>
    </source>
</evidence>
<protein>
    <recommendedName>
        <fullName evidence="4">MAK10-like protein</fullName>
    </recommendedName>
</protein>
<evidence type="ECO:0000313" key="3">
    <source>
        <dbReference type="Proteomes" id="UP001151760"/>
    </source>
</evidence>
<evidence type="ECO:0000313" key="2">
    <source>
        <dbReference type="EMBL" id="GJT15158.1"/>
    </source>
</evidence>
<reference evidence="2" key="1">
    <citation type="journal article" date="2022" name="Int. J. Mol. Sci.">
        <title>Draft Genome of Tanacetum Coccineum: Genomic Comparison of Closely Related Tanacetum-Family Plants.</title>
        <authorList>
            <person name="Yamashiro T."/>
            <person name="Shiraishi A."/>
            <person name="Nakayama K."/>
            <person name="Satake H."/>
        </authorList>
    </citation>
    <scope>NUCLEOTIDE SEQUENCE</scope>
</reference>
<name>A0ABQ5BKT5_9ASTR</name>
<feature type="region of interest" description="Disordered" evidence="1">
    <location>
        <begin position="177"/>
        <end position="233"/>
    </location>
</feature>
<feature type="compositionally biased region" description="Acidic residues" evidence="1">
    <location>
        <begin position="214"/>
        <end position="230"/>
    </location>
</feature>
<reference evidence="2" key="2">
    <citation type="submission" date="2022-01" db="EMBL/GenBank/DDBJ databases">
        <authorList>
            <person name="Yamashiro T."/>
            <person name="Shiraishi A."/>
            <person name="Satake H."/>
            <person name="Nakayama K."/>
        </authorList>
    </citation>
    <scope>NUCLEOTIDE SEQUENCE</scope>
</reference>
<comment type="caution">
    <text evidence="2">The sequence shown here is derived from an EMBL/GenBank/DDBJ whole genome shotgun (WGS) entry which is preliminary data.</text>
</comment>
<dbReference type="EMBL" id="BQNB010013375">
    <property type="protein sequence ID" value="GJT15158.1"/>
    <property type="molecule type" value="Genomic_DNA"/>
</dbReference>
<dbReference type="Proteomes" id="UP001151760">
    <property type="component" value="Unassembled WGS sequence"/>
</dbReference>
<proteinExistence type="predicted"/>
<keyword evidence="3" id="KW-1185">Reference proteome</keyword>
<evidence type="ECO:0008006" key="4">
    <source>
        <dbReference type="Google" id="ProtNLM"/>
    </source>
</evidence>
<organism evidence="2 3">
    <name type="scientific">Tanacetum coccineum</name>
    <dbReference type="NCBI Taxonomy" id="301880"/>
    <lineage>
        <taxon>Eukaryota</taxon>
        <taxon>Viridiplantae</taxon>
        <taxon>Streptophyta</taxon>
        <taxon>Embryophyta</taxon>
        <taxon>Tracheophyta</taxon>
        <taxon>Spermatophyta</taxon>
        <taxon>Magnoliopsida</taxon>
        <taxon>eudicotyledons</taxon>
        <taxon>Gunneridae</taxon>
        <taxon>Pentapetalae</taxon>
        <taxon>asterids</taxon>
        <taxon>campanulids</taxon>
        <taxon>Asterales</taxon>
        <taxon>Asteraceae</taxon>
        <taxon>Asteroideae</taxon>
        <taxon>Anthemideae</taxon>
        <taxon>Anthemidinae</taxon>
        <taxon>Tanacetum</taxon>
    </lineage>
</organism>
<gene>
    <name evidence="2" type="ORF">Tco_0873864</name>
</gene>
<accession>A0ABQ5BKT5</accession>